<dbReference type="PANTHER" id="PTHR46696">
    <property type="entry name" value="P450, PUTATIVE (EUROFUNG)-RELATED"/>
    <property type="match status" value="1"/>
</dbReference>
<evidence type="ECO:0000313" key="3">
    <source>
        <dbReference type="Proteomes" id="UP000705983"/>
    </source>
</evidence>
<dbReference type="RefSeq" id="WP_187996069.1">
    <property type="nucleotide sequence ID" value="NZ_JACEXG010000001.1"/>
</dbReference>
<protein>
    <submittedName>
        <fullName evidence="2">Cytochrome P450</fullName>
    </submittedName>
</protein>
<dbReference type="InterPro" id="IPR001128">
    <property type="entry name" value="Cyt_P450"/>
</dbReference>
<comment type="caution">
    <text evidence="2">The sequence shown here is derived from an EMBL/GenBank/DDBJ whole genome shotgun (WGS) entry which is preliminary data.</text>
</comment>
<gene>
    <name evidence="2" type="ORF">JVW63_02450</name>
</gene>
<dbReference type="InterPro" id="IPR002397">
    <property type="entry name" value="Cyt_P450_B"/>
</dbReference>
<organism evidence="2 3">
    <name type="scientific">Flaviflexus equikiangi</name>
    <dbReference type="NCBI Taxonomy" id="2758573"/>
    <lineage>
        <taxon>Bacteria</taxon>
        <taxon>Bacillati</taxon>
        <taxon>Actinomycetota</taxon>
        <taxon>Actinomycetes</taxon>
        <taxon>Actinomycetales</taxon>
        <taxon>Actinomycetaceae</taxon>
        <taxon>Flaviflexus</taxon>
    </lineage>
</organism>
<proteinExistence type="inferred from homology"/>
<sequence length="382" mass="42299">MARPHQQRRLMAADAREIGDRALSHCPVSHDQGSWTVWGNEEARRVAEDPETYSSRVSAHLSVPNGMDGELHGQFREVVDRYLSDAVILPLYPSFERIAETAYASLGDEFDGNEFGRIVAVRCQSAWLGWDPSYEEELLAWITANRDATRSGDRRRTAAVAADFTAIIRRILIDHRLHRRDDPTSSLMADTVTISGFERALTEEEIVSILRNWTSGDLGSIASAIGVVAHFLATHQSIADELRDQIDNPRALDLALDEMLRIDDPFVSNRRITTRSASLGGCEIPARSRVTIHWTSANRDPRAFGYPDGYDPCGHQSRNLVYGAGPHACPGRTLSTLELRGALVAMLRGGDLALTGACERERIPVGGWAKVPVRRTPRPVSL</sequence>
<comment type="similarity">
    <text evidence="1">Belongs to the cytochrome P450 family.</text>
</comment>
<name>A0ABS2TD32_9ACTO</name>
<accession>A0ABS2TD32</accession>
<evidence type="ECO:0000256" key="1">
    <source>
        <dbReference type="ARBA" id="ARBA00010617"/>
    </source>
</evidence>
<dbReference type="PANTHER" id="PTHR46696:SF6">
    <property type="entry name" value="P450, PUTATIVE (EUROFUNG)-RELATED"/>
    <property type="match status" value="1"/>
</dbReference>
<dbReference type="Pfam" id="PF00067">
    <property type="entry name" value="p450"/>
    <property type="match status" value="1"/>
</dbReference>
<dbReference type="InterPro" id="IPR036396">
    <property type="entry name" value="Cyt_P450_sf"/>
</dbReference>
<dbReference type="PRINTS" id="PR00359">
    <property type="entry name" value="BP450"/>
</dbReference>
<dbReference type="SUPFAM" id="SSF48264">
    <property type="entry name" value="Cytochrome P450"/>
    <property type="match status" value="1"/>
</dbReference>
<dbReference type="Gene3D" id="1.10.630.10">
    <property type="entry name" value="Cytochrome P450"/>
    <property type="match status" value="1"/>
</dbReference>
<evidence type="ECO:0000313" key="2">
    <source>
        <dbReference type="EMBL" id="MBM9432565.1"/>
    </source>
</evidence>
<reference evidence="3" key="1">
    <citation type="submission" date="2021-02" db="EMBL/GenBank/DDBJ databases">
        <title>Leucobacter sp. CX169.</title>
        <authorList>
            <person name="Cheng Y."/>
        </authorList>
    </citation>
    <scope>NUCLEOTIDE SEQUENCE [LARGE SCALE GENOMIC DNA]</scope>
    <source>
        <strain evidence="3">JY899</strain>
    </source>
</reference>
<keyword evidence="3" id="KW-1185">Reference proteome</keyword>
<dbReference type="Proteomes" id="UP000705983">
    <property type="component" value="Unassembled WGS sequence"/>
</dbReference>
<dbReference type="EMBL" id="JAFFJS010000001">
    <property type="protein sequence ID" value="MBM9432565.1"/>
    <property type="molecule type" value="Genomic_DNA"/>
</dbReference>